<dbReference type="Proteomes" id="UP000325440">
    <property type="component" value="Unassembled WGS sequence"/>
</dbReference>
<dbReference type="EMBL" id="CABPRJ010002419">
    <property type="protein sequence ID" value="VVC45889.1"/>
    <property type="molecule type" value="Genomic_DNA"/>
</dbReference>
<organism evidence="1 2">
    <name type="scientific">Cinara cedri</name>
    <dbReference type="NCBI Taxonomy" id="506608"/>
    <lineage>
        <taxon>Eukaryota</taxon>
        <taxon>Metazoa</taxon>
        <taxon>Ecdysozoa</taxon>
        <taxon>Arthropoda</taxon>
        <taxon>Hexapoda</taxon>
        <taxon>Insecta</taxon>
        <taxon>Pterygota</taxon>
        <taxon>Neoptera</taxon>
        <taxon>Paraneoptera</taxon>
        <taxon>Hemiptera</taxon>
        <taxon>Sternorrhyncha</taxon>
        <taxon>Aphidomorpha</taxon>
        <taxon>Aphidoidea</taxon>
        <taxon>Aphididae</taxon>
        <taxon>Lachninae</taxon>
        <taxon>Cinara</taxon>
    </lineage>
</organism>
<gene>
    <name evidence="1" type="ORF">CINCED_3A012409</name>
</gene>
<proteinExistence type="predicted"/>
<name>A0A5E4NQ58_9HEMI</name>
<evidence type="ECO:0000313" key="1">
    <source>
        <dbReference type="EMBL" id="VVC45889.1"/>
    </source>
</evidence>
<evidence type="ECO:0000313" key="2">
    <source>
        <dbReference type="Proteomes" id="UP000325440"/>
    </source>
</evidence>
<reference evidence="1 2" key="1">
    <citation type="submission" date="2019-08" db="EMBL/GenBank/DDBJ databases">
        <authorList>
            <person name="Alioto T."/>
            <person name="Alioto T."/>
            <person name="Gomez Garrido J."/>
        </authorList>
    </citation>
    <scope>NUCLEOTIDE SEQUENCE [LARGE SCALE GENOMIC DNA]</scope>
</reference>
<protein>
    <submittedName>
        <fullName evidence="1">Uncharacterized protein</fullName>
    </submittedName>
</protein>
<dbReference type="AlphaFoldDB" id="A0A5E4NQ58"/>
<accession>A0A5E4NQ58</accession>
<dbReference type="OrthoDB" id="6629078at2759"/>
<sequence length="51" mass="5473">MADLASTHFLMAGDFTNFADWRFIHRAYLNLVLLNGAGETVAAGAVDSIST</sequence>
<keyword evidence="2" id="KW-1185">Reference proteome</keyword>